<dbReference type="InterPro" id="IPR010386">
    <property type="entry name" value="tRNA-Hydrxlase_MiaE"/>
</dbReference>
<comment type="caution">
    <text evidence="1">The sequence shown here is derived from an EMBL/GenBank/DDBJ whole genome shotgun (WGS) entry which is preliminary data.</text>
</comment>
<dbReference type="PANTHER" id="PTHR42637:SF1">
    <property type="entry name" value="TRNA 2-(METHYLSULFANYL)-N(6)-ISOPENTENYLADENOSINE(37) HYDROXYLASE"/>
    <property type="match status" value="1"/>
</dbReference>
<sequence>MPYSSLLSPIHQFLHCETPTAWLDEAKRPENLALLLIDHANAEWKAAASASKLMLKYAGQNNPQLQQEIKHLLAPYEFIIFRAGKLSLETFSAWFFADGITKASSEQWAQAHSALALIKRCKLAPLLSAQIEQELLAYTPSATQTPPSTSAIIQQKSQQDSEFKQQLLEKMRLLIKEELHHFEQVFAIMAKFSITYHNVTAGYYAKGLISQVRHFEPEALTDKLIIGAYIEARSCERFAKLAPLLPLEIGQFYTSLLRSEARHYQDYLQLAAQLCSTPLLDKRIEEIGEVEAKLILNQEPLFRFHSGIPCLGKPV</sequence>
<gene>
    <name evidence="1" type="ORF">GCM10007414_02720</name>
</gene>
<dbReference type="InterPro" id="IPR012347">
    <property type="entry name" value="Ferritin-like"/>
</dbReference>
<keyword evidence="2" id="KW-1185">Reference proteome</keyword>
<dbReference type="EMBL" id="BMDY01000001">
    <property type="protein sequence ID" value="GGA93475.1"/>
    <property type="molecule type" value="Genomic_DNA"/>
</dbReference>
<dbReference type="Proteomes" id="UP000651977">
    <property type="component" value="Unassembled WGS sequence"/>
</dbReference>
<dbReference type="RefSeq" id="WP_055731876.1">
    <property type="nucleotide sequence ID" value="NZ_BMDY01000001.1"/>
</dbReference>
<accession>A0ABQ1HVH6</accession>
<dbReference type="PANTHER" id="PTHR42637">
    <property type="entry name" value="TRNA-(MS[2]IO[6]A)-HYDROXYLASE"/>
    <property type="match status" value="1"/>
</dbReference>
<proteinExistence type="predicted"/>
<dbReference type="InterPro" id="IPR009078">
    <property type="entry name" value="Ferritin-like_SF"/>
</dbReference>
<dbReference type="Pfam" id="PF06175">
    <property type="entry name" value="MiaE"/>
    <property type="match status" value="1"/>
</dbReference>
<dbReference type="Gene3D" id="1.20.1260.10">
    <property type="match status" value="1"/>
</dbReference>
<protein>
    <submittedName>
        <fullName evidence="1">tRNA-(Ms[2]io[6]A)-hydroxylase</fullName>
    </submittedName>
</protein>
<reference evidence="2" key="1">
    <citation type="journal article" date="2019" name="Int. J. Syst. Evol. Microbiol.">
        <title>The Global Catalogue of Microorganisms (GCM) 10K type strain sequencing project: providing services to taxonomists for standard genome sequencing and annotation.</title>
        <authorList>
            <consortium name="The Broad Institute Genomics Platform"/>
            <consortium name="The Broad Institute Genome Sequencing Center for Infectious Disease"/>
            <person name="Wu L."/>
            <person name="Ma J."/>
        </authorList>
    </citation>
    <scope>NUCLEOTIDE SEQUENCE [LARGE SCALE GENOMIC DNA]</scope>
    <source>
        <strain evidence="2">CGMCC 1.10131</strain>
    </source>
</reference>
<evidence type="ECO:0000313" key="2">
    <source>
        <dbReference type="Proteomes" id="UP000651977"/>
    </source>
</evidence>
<evidence type="ECO:0000313" key="1">
    <source>
        <dbReference type="EMBL" id="GGA93475.1"/>
    </source>
</evidence>
<name>A0ABQ1HVH6_9ALTE</name>
<organism evidence="1 2">
    <name type="scientific">Agarivorans gilvus</name>
    <dbReference type="NCBI Taxonomy" id="680279"/>
    <lineage>
        <taxon>Bacteria</taxon>
        <taxon>Pseudomonadati</taxon>
        <taxon>Pseudomonadota</taxon>
        <taxon>Gammaproteobacteria</taxon>
        <taxon>Alteromonadales</taxon>
        <taxon>Alteromonadaceae</taxon>
        <taxon>Agarivorans</taxon>
    </lineage>
</organism>
<dbReference type="SUPFAM" id="SSF47240">
    <property type="entry name" value="Ferritin-like"/>
    <property type="match status" value="1"/>
</dbReference>